<accession>A0AA39TYH5</accession>
<feature type="compositionally biased region" description="Basic and acidic residues" evidence="1">
    <location>
        <begin position="105"/>
        <end position="121"/>
    </location>
</feature>
<feature type="region of interest" description="Disordered" evidence="1">
    <location>
        <begin position="78"/>
        <end position="122"/>
    </location>
</feature>
<organism evidence="2 3">
    <name type="scientific">Immersiella caudata</name>
    <dbReference type="NCBI Taxonomy" id="314043"/>
    <lineage>
        <taxon>Eukaryota</taxon>
        <taxon>Fungi</taxon>
        <taxon>Dikarya</taxon>
        <taxon>Ascomycota</taxon>
        <taxon>Pezizomycotina</taxon>
        <taxon>Sordariomycetes</taxon>
        <taxon>Sordariomycetidae</taxon>
        <taxon>Sordariales</taxon>
        <taxon>Lasiosphaeriaceae</taxon>
        <taxon>Immersiella</taxon>
    </lineage>
</organism>
<dbReference type="AlphaFoldDB" id="A0AA39TYH5"/>
<feature type="compositionally biased region" description="Basic and acidic residues" evidence="1">
    <location>
        <begin position="1"/>
        <end position="16"/>
    </location>
</feature>
<evidence type="ECO:0000313" key="2">
    <source>
        <dbReference type="EMBL" id="KAK0611828.1"/>
    </source>
</evidence>
<proteinExistence type="predicted"/>
<reference evidence="2" key="1">
    <citation type="submission" date="2023-06" db="EMBL/GenBank/DDBJ databases">
        <title>Genome-scale phylogeny and comparative genomics of the fungal order Sordariales.</title>
        <authorList>
            <consortium name="Lawrence Berkeley National Laboratory"/>
            <person name="Hensen N."/>
            <person name="Bonometti L."/>
            <person name="Westerberg I."/>
            <person name="Brannstrom I.O."/>
            <person name="Guillou S."/>
            <person name="Cros-Aarteil S."/>
            <person name="Calhoun S."/>
            <person name="Haridas S."/>
            <person name="Kuo A."/>
            <person name="Mondo S."/>
            <person name="Pangilinan J."/>
            <person name="Riley R."/>
            <person name="Labutti K."/>
            <person name="Andreopoulos B."/>
            <person name="Lipzen A."/>
            <person name="Chen C."/>
            <person name="Yanf M."/>
            <person name="Daum C."/>
            <person name="Ng V."/>
            <person name="Clum A."/>
            <person name="Steindorff A."/>
            <person name="Ohm R."/>
            <person name="Martin F."/>
            <person name="Silar P."/>
            <person name="Natvig D."/>
            <person name="Lalanne C."/>
            <person name="Gautier V."/>
            <person name="Ament-Velasquez S.L."/>
            <person name="Kruys A."/>
            <person name="Hutchinson M.I."/>
            <person name="Powell A.J."/>
            <person name="Barry K."/>
            <person name="Miller A.N."/>
            <person name="Grigoriev I.V."/>
            <person name="Debuchy R."/>
            <person name="Gladieux P."/>
            <person name="Thoren M.H."/>
            <person name="Johannesson H."/>
        </authorList>
    </citation>
    <scope>NUCLEOTIDE SEQUENCE</scope>
    <source>
        <strain evidence="2">CBS 606.72</strain>
    </source>
</reference>
<keyword evidence="3" id="KW-1185">Reference proteome</keyword>
<gene>
    <name evidence="2" type="ORF">B0T14DRAFT_336013</name>
</gene>
<name>A0AA39TYH5_9PEZI</name>
<dbReference type="PANTHER" id="PTHR38166">
    <property type="entry name" value="C2H2-TYPE DOMAIN-CONTAINING PROTEIN-RELATED"/>
    <property type="match status" value="1"/>
</dbReference>
<sequence>MSVRRKSESSEGDDRPGKRRAHGQERVSSGPHFACPFYKRDPIHNLHCLYRYQLTTPSFVRQHVRRYHNRCPDCGGRLGSENSIDRHSNTDFDSHPIKQTRPRRVRDLESRRGRSKDRREGSCGCHFKYQRSNTEDRWYDIFTTLFPGDPLPSLPYVDSPEDEIVRMAFEAVGQISPHGNRILGLENLRSWSDVSSILERASPDRGFGQTPGESTSSSLCEPIIPSILNAVLPTSTASDADASFPFTTSPSIFASAPAADEYAVPQGIEFPNTFDALVDSALVIMGNSSELHNGCYLCFDGLGQSNLELCGRETDFSASLRLGCGVNENYSWGGGAYY</sequence>
<dbReference type="EMBL" id="JAULSU010000007">
    <property type="protein sequence ID" value="KAK0611828.1"/>
    <property type="molecule type" value="Genomic_DNA"/>
</dbReference>
<feature type="compositionally biased region" description="Basic and acidic residues" evidence="1">
    <location>
        <begin position="83"/>
        <end position="96"/>
    </location>
</feature>
<evidence type="ECO:0000313" key="3">
    <source>
        <dbReference type="Proteomes" id="UP001175000"/>
    </source>
</evidence>
<comment type="caution">
    <text evidence="2">The sequence shown here is derived from an EMBL/GenBank/DDBJ whole genome shotgun (WGS) entry which is preliminary data.</text>
</comment>
<evidence type="ECO:0000256" key="1">
    <source>
        <dbReference type="SAM" id="MobiDB-lite"/>
    </source>
</evidence>
<dbReference type="PANTHER" id="PTHR38166:SF1">
    <property type="entry name" value="C2H2-TYPE DOMAIN-CONTAINING PROTEIN"/>
    <property type="match status" value="1"/>
</dbReference>
<feature type="region of interest" description="Disordered" evidence="1">
    <location>
        <begin position="1"/>
        <end position="32"/>
    </location>
</feature>
<evidence type="ECO:0008006" key="4">
    <source>
        <dbReference type="Google" id="ProtNLM"/>
    </source>
</evidence>
<dbReference type="Proteomes" id="UP001175000">
    <property type="component" value="Unassembled WGS sequence"/>
</dbReference>
<protein>
    <recommendedName>
        <fullName evidence="4">C2H2-type domain-containing protein</fullName>
    </recommendedName>
</protein>